<keyword evidence="2" id="KW-1185">Reference proteome</keyword>
<dbReference type="GO" id="GO:0005975">
    <property type="term" value="P:carbohydrate metabolic process"/>
    <property type="evidence" value="ECO:0007669"/>
    <property type="project" value="InterPro"/>
</dbReference>
<dbReference type="AlphaFoldDB" id="A0AAD5NXH9"/>
<accession>A0AAD5NXH9</accession>
<reference evidence="1" key="1">
    <citation type="journal article" date="2022" name="Plant J.">
        <title>Strategies of tolerance reflected in two North American maple genomes.</title>
        <authorList>
            <person name="McEvoy S.L."/>
            <person name="Sezen U.U."/>
            <person name="Trouern-Trend A."/>
            <person name="McMahon S.M."/>
            <person name="Schaberg P.G."/>
            <person name="Yang J."/>
            <person name="Wegrzyn J.L."/>
            <person name="Swenson N.G."/>
        </authorList>
    </citation>
    <scope>NUCLEOTIDE SEQUENCE</scope>
    <source>
        <strain evidence="1">91603</strain>
    </source>
</reference>
<dbReference type="SUPFAM" id="SSF89623">
    <property type="entry name" value="Ribose/Galactose isomerase RpiB/AlsB"/>
    <property type="match status" value="1"/>
</dbReference>
<reference evidence="1" key="2">
    <citation type="submission" date="2023-02" db="EMBL/GenBank/DDBJ databases">
        <authorList>
            <person name="Swenson N.G."/>
            <person name="Wegrzyn J.L."/>
            <person name="Mcevoy S.L."/>
        </authorList>
    </citation>
    <scope>NUCLEOTIDE SEQUENCE</scope>
    <source>
        <strain evidence="1">91603</strain>
        <tissue evidence="1">Leaf</tissue>
    </source>
</reference>
<proteinExistence type="predicted"/>
<evidence type="ECO:0000313" key="1">
    <source>
        <dbReference type="EMBL" id="KAI9185642.1"/>
    </source>
</evidence>
<dbReference type="GO" id="GO:0016853">
    <property type="term" value="F:isomerase activity"/>
    <property type="evidence" value="ECO:0007669"/>
    <property type="project" value="InterPro"/>
</dbReference>
<dbReference type="Proteomes" id="UP001064489">
    <property type="component" value="Chromosome 3"/>
</dbReference>
<dbReference type="PANTHER" id="PTHR30345">
    <property type="entry name" value="RIBOSE-5-PHOSPHATE ISOMERASE B"/>
    <property type="match status" value="1"/>
</dbReference>
<comment type="caution">
    <text evidence="1">The sequence shown here is derived from an EMBL/GenBank/DDBJ whole genome shotgun (WGS) entry which is preliminary data.</text>
</comment>
<organism evidence="1 2">
    <name type="scientific">Acer negundo</name>
    <name type="common">Box elder</name>
    <dbReference type="NCBI Taxonomy" id="4023"/>
    <lineage>
        <taxon>Eukaryota</taxon>
        <taxon>Viridiplantae</taxon>
        <taxon>Streptophyta</taxon>
        <taxon>Embryophyta</taxon>
        <taxon>Tracheophyta</taxon>
        <taxon>Spermatophyta</taxon>
        <taxon>Magnoliopsida</taxon>
        <taxon>eudicotyledons</taxon>
        <taxon>Gunneridae</taxon>
        <taxon>Pentapetalae</taxon>
        <taxon>rosids</taxon>
        <taxon>malvids</taxon>
        <taxon>Sapindales</taxon>
        <taxon>Sapindaceae</taxon>
        <taxon>Hippocastanoideae</taxon>
        <taxon>Acereae</taxon>
        <taxon>Acer</taxon>
    </lineage>
</organism>
<dbReference type="InterPro" id="IPR003500">
    <property type="entry name" value="RpiB_LacA_LacB"/>
</dbReference>
<sequence>MHAMISEASAEEAIVNIQLLISHLQSLNIEVEDLSTSDYYSVGAEVSRRVSAAESDSGTRGLVACGTDVGIWIFADKFPGVFAATCLTTADTLNARSISNCNVLAVSGMSTSKDSAVEILKPGSTRRLKRPVQCRISNPGKITYHAFSIIR</sequence>
<dbReference type="InterPro" id="IPR036569">
    <property type="entry name" value="RpiB_LacA_LacB_sf"/>
</dbReference>
<name>A0AAD5NXH9_ACENE</name>
<dbReference type="Pfam" id="PF02502">
    <property type="entry name" value="LacAB_rpiB"/>
    <property type="match status" value="1"/>
</dbReference>
<dbReference type="Gene3D" id="3.40.1400.10">
    <property type="entry name" value="Sugar-phosphate isomerase, RpiB/LacA/LacB"/>
    <property type="match status" value="1"/>
</dbReference>
<dbReference type="EMBL" id="JAJSOW010000100">
    <property type="protein sequence ID" value="KAI9185642.1"/>
    <property type="molecule type" value="Genomic_DNA"/>
</dbReference>
<gene>
    <name evidence="1" type="ORF">LWI28_009116</name>
</gene>
<dbReference type="PANTHER" id="PTHR30345:SF0">
    <property type="entry name" value="DNA DAMAGE-REPAIR_TOLERATION PROTEIN DRT102"/>
    <property type="match status" value="1"/>
</dbReference>
<protein>
    <submittedName>
        <fullName evidence="1">Uncharacterized protein</fullName>
    </submittedName>
</protein>
<evidence type="ECO:0000313" key="2">
    <source>
        <dbReference type="Proteomes" id="UP001064489"/>
    </source>
</evidence>